<feature type="region of interest" description="Disordered" evidence="1">
    <location>
        <begin position="1"/>
        <end position="26"/>
    </location>
</feature>
<organism evidence="2 3">
    <name type="scientific">Purpureocillium lilacinum</name>
    <name type="common">Paecilomyces lilacinus</name>
    <dbReference type="NCBI Taxonomy" id="33203"/>
    <lineage>
        <taxon>Eukaryota</taxon>
        <taxon>Fungi</taxon>
        <taxon>Dikarya</taxon>
        <taxon>Ascomycota</taxon>
        <taxon>Pezizomycotina</taxon>
        <taxon>Sordariomycetes</taxon>
        <taxon>Hypocreomycetidae</taxon>
        <taxon>Hypocreales</taxon>
        <taxon>Ophiocordycipitaceae</taxon>
        <taxon>Purpureocillium</taxon>
    </lineage>
</organism>
<name>A0A179HH36_PURLI</name>
<dbReference type="EMBL" id="LSBI01000006">
    <property type="protein sequence ID" value="OAQ88770.1"/>
    <property type="molecule type" value="Genomic_DNA"/>
</dbReference>
<evidence type="ECO:0000256" key="1">
    <source>
        <dbReference type="SAM" id="MobiDB-lite"/>
    </source>
</evidence>
<feature type="compositionally biased region" description="Polar residues" evidence="1">
    <location>
        <begin position="1"/>
        <end position="11"/>
    </location>
</feature>
<proteinExistence type="predicted"/>
<protein>
    <submittedName>
        <fullName evidence="2">Uncharacterized protein</fullName>
    </submittedName>
</protein>
<reference evidence="2 3" key="1">
    <citation type="submission" date="2016-02" db="EMBL/GenBank/DDBJ databases">
        <title>Biosynthesis of antibiotic leucinostatins and their inhibition on Phytophthora in bio-control Purpureocillium lilacinum.</title>
        <authorList>
            <person name="Wang G."/>
            <person name="Liu Z."/>
            <person name="Lin R."/>
            <person name="Li E."/>
            <person name="Mao Z."/>
            <person name="Ling J."/>
            <person name="Yin W."/>
            <person name="Xie B."/>
        </authorList>
    </citation>
    <scope>NUCLEOTIDE SEQUENCE [LARGE SCALE GENOMIC DNA]</scope>
    <source>
        <strain evidence="2">PLFJ-1</strain>
    </source>
</reference>
<accession>A0A179HH36</accession>
<comment type="caution">
    <text evidence="2">The sequence shown here is derived from an EMBL/GenBank/DDBJ whole genome shotgun (WGS) entry which is preliminary data.</text>
</comment>
<evidence type="ECO:0000313" key="3">
    <source>
        <dbReference type="Proteomes" id="UP000078340"/>
    </source>
</evidence>
<evidence type="ECO:0000313" key="2">
    <source>
        <dbReference type="EMBL" id="OAQ88770.1"/>
    </source>
</evidence>
<dbReference type="AlphaFoldDB" id="A0A179HH36"/>
<gene>
    <name evidence="2" type="ORF">VFPFJ_07235</name>
</gene>
<sequence>MLVSYPASSAPHTMGRGDGVGSWPGSRTRNTFEADPNYTGQFEPHLLVLTTVGYFGSCASGAEGRLLIWPGVRGRWVLRGDAIGDAAAVLCSCRGRTANLAYVSSCSWLLPAQDLNPSRLRTCLRMFASNGVALGASRDYVGEHAGHVFPRRGQRFKNGKHIVCEQMGETSARCIGRICGIAARRGCWTADYT</sequence>
<dbReference type="Proteomes" id="UP000078340">
    <property type="component" value="Unassembled WGS sequence"/>
</dbReference>